<gene>
    <name evidence="2" type="ORF">HHI36_013824</name>
</gene>
<evidence type="ECO:0000313" key="3">
    <source>
        <dbReference type="Proteomes" id="UP001516400"/>
    </source>
</evidence>
<feature type="coiled-coil region" evidence="1">
    <location>
        <begin position="76"/>
        <end position="110"/>
    </location>
</feature>
<proteinExistence type="predicted"/>
<evidence type="ECO:0000256" key="1">
    <source>
        <dbReference type="SAM" id="Coils"/>
    </source>
</evidence>
<keyword evidence="3" id="KW-1185">Reference proteome</keyword>
<sequence>MTHTSGINGTVKVDSSSSSHVHAANGYIIENVMNLELENAVPFDVDQQKDYVYNMHNYCCNPEKLKKKCDENYHKLVLKRKELGSAKRKIKKLKSRVAFLKDVIKNLKQNGSDITCEHKSL</sequence>
<name>A0ABD2N228_9CUCU</name>
<protein>
    <submittedName>
        <fullName evidence="2">Uncharacterized protein</fullName>
    </submittedName>
</protein>
<reference evidence="2 3" key="1">
    <citation type="journal article" date="2021" name="BMC Biol.">
        <title>Horizontally acquired antibacterial genes associated with adaptive radiation of ladybird beetles.</title>
        <authorList>
            <person name="Li H.S."/>
            <person name="Tang X.F."/>
            <person name="Huang Y.H."/>
            <person name="Xu Z.Y."/>
            <person name="Chen M.L."/>
            <person name="Du X.Y."/>
            <person name="Qiu B.Y."/>
            <person name="Chen P.T."/>
            <person name="Zhang W."/>
            <person name="Slipinski A."/>
            <person name="Escalona H.E."/>
            <person name="Waterhouse R.M."/>
            <person name="Zwick A."/>
            <person name="Pang H."/>
        </authorList>
    </citation>
    <scope>NUCLEOTIDE SEQUENCE [LARGE SCALE GENOMIC DNA]</scope>
    <source>
        <strain evidence="2">SYSU2018</strain>
    </source>
</reference>
<keyword evidence="1" id="KW-0175">Coiled coil</keyword>
<comment type="caution">
    <text evidence="2">The sequence shown here is derived from an EMBL/GenBank/DDBJ whole genome shotgun (WGS) entry which is preliminary data.</text>
</comment>
<dbReference type="AlphaFoldDB" id="A0ABD2N228"/>
<evidence type="ECO:0000313" key="2">
    <source>
        <dbReference type="EMBL" id="KAL3272344.1"/>
    </source>
</evidence>
<accession>A0ABD2N228</accession>
<dbReference type="Proteomes" id="UP001516400">
    <property type="component" value="Unassembled WGS sequence"/>
</dbReference>
<organism evidence="2 3">
    <name type="scientific">Cryptolaemus montrouzieri</name>
    <dbReference type="NCBI Taxonomy" id="559131"/>
    <lineage>
        <taxon>Eukaryota</taxon>
        <taxon>Metazoa</taxon>
        <taxon>Ecdysozoa</taxon>
        <taxon>Arthropoda</taxon>
        <taxon>Hexapoda</taxon>
        <taxon>Insecta</taxon>
        <taxon>Pterygota</taxon>
        <taxon>Neoptera</taxon>
        <taxon>Endopterygota</taxon>
        <taxon>Coleoptera</taxon>
        <taxon>Polyphaga</taxon>
        <taxon>Cucujiformia</taxon>
        <taxon>Coccinelloidea</taxon>
        <taxon>Coccinellidae</taxon>
        <taxon>Scymninae</taxon>
        <taxon>Scymnini</taxon>
        <taxon>Cryptolaemus</taxon>
    </lineage>
</organism>
<dbReference type="EMBL" id="JABFTP020000062">
    <property type="protein sequence ID" value="KAL3272344.1"/>
    <property type="molecule type" value="Genomic_DNA"/>
</dbReference>